<dbReference type="RefSeq" id="WP_135394415.1">
    <property type="nucleotide sequence ID" value="NZ_SRMB01000001.1"/>
</dbReference>
<dbReference type="Proteomes" id="UP000298471">
    <property type="component" value="Unassembled WGS sequence"/>
</dbReference>
<accession>A0A4Z0QI05</accession>
<evidence type="ECO:0000313" key="1">
    <source>
        <dbReference type="EMBL" id="TGE29707.1"/>
    </source>
</evidence>
<dbReference type="OrthoDB" id="9907901at2"/>
<evidence type="ECO:0000313" key="2">
    <source>
        <dbReference type="Proteomes" id="UP000298471"/>
    </source>
</evidence>
<dbReference type="EMBL" id="SRMB01000001">
    <property type="protein sequence ID" value="TGE29707.1"/>
    <property type="molecule type" value="Genomic_DNA"/>
</dbReference>
<protein>
    <submittedName>
        <fullName evidence="1">Uncharacterized protein</fullName>
    </submittedName>
</protein>
<comment type="caution">
    <text evidence="1">The sequence shown here is derived from an EMBL/GenBank/DDBJ whole genome shotgun (WGS) entry which is preliminary data.</text>
</comment>
<sequence length="134" mass="14949">MSLPTATACALWCPDYFNKAAVLDFWLSHPAVPATKAEATRAELPTWLPARVAKSWLNLYLFLEAARTAGPLADRDEVAALLTELKESGVVEPEERIDLKPKLLRSTQAEFEWHAARIRSAVEARHHAQHEHAA</sequence>
<keyword evidence="2" id="KW-1185">Reference proteome</keyword>
<dbReference type="AlphaFoldDB" id="A0A4Z0QI05"/>
<organism evidence="1 2">
    <name type="scientific">Hymenobacter metallicola</name>
    <dbReference type="NCBI Taxonomy" id="2563114"/>
    <lineage>
        <taxon>Bacteria</taxon>
        <taxon>Pseudomonadati</taxon>
        <taxon>Bacteroidota</taxon>
        <taxon>Cytophagia</taxon>
        <taxon>Cytophagales</taxon>
        <taxon>Hymenobacteraceae</taxon>
        <taxon>Hymenobacter</taxon>
    </lineage>
</organism>
<name>A0A4Z0QI05_9BACT</name>
<gene>
    <name evidence="1" type="ORF">E5K02_09690</name>
</gene>
<proteinExistence type="predicted"/>
<reference evidence="1 2" key="1">
    <citation type="submission" date="2019-04" db="EMBL/GenBank/DDBJ databases">
        <authorList>
            <person name="Feng G."/>
            <person name="Zhang J."/>
            <person name="Zhu H."/>
        </authorList>
    </citation>
    <scope>NUCLEOTIDE SEQUENCE [LARGE SCALE GENOMIC DNA]</scope>
    <source>
        <strain evidence="1 2">9PBR-1</strain>
    </source>
</reference>